<dbReference type="InterPro" id="IPR007337">
    <property type="entry name" value="RelB/DinJ"/>
</dbReference>
<evidence type="ECO:0008006" key="3">
    <source>
        <dbReference type="Google" id="ProtNLM"/>
    </source>
</evidence>
<proteinExistence type="predicted"/>
<dbReference type="Proteomes" id="UP000192359">
    <property type="component" value="Unassembled WGS sequence"/>
</dbReference>
<dbReference type="NCBIfam" id="TIGR02384">
    <property type="entry name" value="RelB_DinJ"/>
    <property type="match status" value="1"/>
</dbReference>
<gene>
    <name evidence="1" type="ORF">A7979_07685</name>
</gene>
<dbReference type="Gene3D" id="1.10.1220.10">
    <property type="entry name" value="Met repressor-like"/>
    <property type="match status" value="1"/>
</dbReference>
<dbReference type="Pfam" id="PF04221">
    <property type="entry name" value="RelB"/>
    <property type="match status" value="1"/>
</dbReference>
<reference evidence="1 2" key="1">
    <citation type="submission" date="2016-05" db="EMBL/GenBank/DDBJ databases">
        <title>Draft genome sequence of a porcine commensal Rothia nasimurium.</title>
        <authorList>
            <person name="Gaiser R.A."/>
            <person name="Van Baarlen P."/>
            <person name="Wells J.M."/>
        </authorList>
    </citation>
    <scope>NUCLEOTIDE SEQUENCE [LARGE SCALE GENOMIC DNA]</scope>
    <source>
        <strain evidence="1 2">PT-32</strain>
    </source>
</reference>
<dbReference type="EMBL" id="LXWF01000043">
    <property type="protein sequence ID" value="ORC15596.1"/>
    <property type="molecule type" value="Genomic_DNA"/>
</dbReference>
<keyword evidence="2" id="KW-1185">Reference proteome</keyword>
<dbReference type="AlphaFoldDB" id="A0A1Y1RNK1"/>
<evidence type="ECO:0000313" key="2">
    <source>
        <dbReference type="Proteomes" id="UP000192359"/>
    </source>
</evidence>
<accession>A0A1Y1RNK1</accession>
<protein>
    <recommendedName>
        <fullName evidence="3">Type II toxin-antitoxin system RelB/DinJ family antitoxin</fullName>
    </recommendedName>
</protein>
<name>A0A1Y1RNK1_9MICC</name>
<evidence type="ECO:0000313" key="1">
    <source>
        <dbReference type="EMBL" id="ORC15596.1"/>
    </source>
</evidence>
<comment type="caution">
    <text evidence="1">The sequence shown here is derived from an EMBL/GenBank/DDBJ whole genome shotgun (WGS) entry which is preliminary data.</text>
</comment>
<dbReference type="GO" id="GO:0006355">
    <property type="term" value="P:regulation of DNA-templated transcription"/>
    <property type="evidence" value="ECO:0007669"/>
    <property type="project" value="InterPro"/>
</dbReference>
<organism evidence="1 2">
    <name type="scientific">Rothia nasimurium</name>
    <dbReference type="NCBI Taxonomy" id="85336"/>
    <lineage>
        <taxon>Bacteria</taxon>
        <taxon>Bacillati</taxon>
        <taxon>Actinomycetota</taxon>
        <taxon>Actinomycetes</taxon>
        <taxon>Micrococcales</taxon>
        <taxon>Micrococcaceae</taxon>
        <taxon>Rothia</taxon>
    </lineage>
</organism>
<dbReference type="InterPro" id="IPR013321">
    <property type="entry name" value="Arc_rbn_hlx_hlx"/>
</dbReference>
<sequence>MVMSAVEVKFDEQTKRDLEVLCQELGITVSDAFSMFARKMVREQRIPFKISLDPLYSEANVSMLLRLGEVIS</sequence>